<sequence>MQDEMGHTAPRRRHASPPSTALSLEKSSLPCAKFAGVLLASLVIAALVAVLALAVAGIRTSMVTDRAVCDTQDCVVHARRLLARLNTAADPCKVWVTSLRLTSAIRDADFHTYVCGGDHRGASATAEGPQPVRAARRQGLELLLALGNPASVLSSNYTSTAAFKALKALDACEAKRTNQSAGPLVNFMRERGLPWPASLVRPPTLLKVLDILLDLAINWRVALWFDVRLAVYGPDGKPVVAFGEPSHLPLYRMEQLSELNAESYAEAVWLVASFIAGGTEKLCEECTVKFAKTAVHQLRSDETSVRVAVLSGEVPDEHDALLPASFIFQNSRGALGNISSDEWAALLSKHIGAGGPSFQTPDTMVLVVHKQRLVKLAGVLSALPPARLLDVVGWTLAYTYAWTINSNLDVFAVGTKSDAMAAHDLTAHILCFLTVHESYGIAQDLECRLTTARDPHERRAVADLFALDVALAAMQRAALTDTSPLRLKSLQGMNGVQTFYVSYCSHFCDDEQATPRSMCNLAMNGSGFGSAFGCDLPPAGGATPQCLFV</sequence>
<keyword evidence="4" id="KW-1185">Reference proteome</keyword>
<keyword evidence="2" id="KW-0472">Membrane</keyword>
<evidence type="ECO:0000313" key="4">
    <source>
        <dbReference type="Proteomes" id="UP001321473"/>
    </source>
</evidence>
<name>A0AAQ4EEP8_AMBAM</name>
<protein>
    <submittedName>
        <fullName evidence="3">Uncharacterized protein</fullName>
    </submittedName>
</protein>
<evidence type="ECO:0000256" key="2">
    <source>
        <dbReference type="SAM" id="Phobius"/>
    </source>
</evidence>
<evidence type="ECO:0000313" key="3">
    <source>
        <dbReference type="EMBL" id="KAK8773114.1"/>
    </source>
</evidence>
<accession>A0AAQ4EEP8</accession>
<dbReference type="AlphaFoldDB" id="A0AAQ4EEP8"/>
<keyword evidence="2" id="KW-1133">Transmembrane helix</keyword>
<comment type="caution">
    <text evidence="3">The sequence shown here is derived from an EMBL/GenBank/DDBJ whole genome shotgun (WGS) entry which is preliminary data.</text>
</comment>
<reference evidence="3 4" key="1">
    <citation type="journal article" date="2023" name="Arcadia Sci">
        <title>De novo assembly of a long-read Amblyomma americanum tick genome.</title>
        <authorList>
            <person name="Chou S."/>
            <person name="Poskanzer K.E."/>
            <person name="Rollins M."/>
            <person name="Thuy-Boun P.S."/>
        </authorList>
    </citation>
    <scope>NUCLEOTIDE SEQUENCE [LARGE SCALE GENOMIC DNA]</scope>
    <source>
        <strain evidence="3">F_SG_1</strain>
        <tissue evidence="3">Salivary glands</tissue>
    </source>
</reference>
<organism evidence="3 4">
    <name type="scientific">Amblyomma americanum</name>
    <name type="common">Lone star tick</name>
    <dbReference type="NCBI Taxonomy" id="6943"/>
    <lineage>
        <taxon>Eukaryota</taxon>
        <taxon>Metazoa</taxon>
        <taxon>Ecdysozoa</taxon>
        <taxon>Arthropoda</taxon>
        <taxon>Chelicerata</taxon>
        <taxon>Arachnida</taxon>
        <taxon>Acari</taxon>
        <taxon>Parasitiformes</taxon>
        <taxon>Ixodida</taxon>
        <taxon>Ixodoidea</taxon>
        <taxon>Ixodidae</taxon>
        <taxon>Amblyomminae</taxon>
        <taxon>Amblyomma</taxon>
    </lineage>
</organism>
<evidence type="ECO:0000256" key="1">
    <source>
        <dbReference type="SAM" id="MobiDB-lite"/>
    </source>
</evidence>
<dbReference type="Proteomes" id="UP001321473">
    <property type="component" value="Unassembled WGS sequence"/>
</dbReference>
<dbReference type="EMBL" id="JARKHS020017332">
    <property type="protein sequence ID" value="KAK8773114.1"/>
    <property type="molecule type" value="Genomic_DNA"/>
</dbReference>
<proteinExistence type="predicted"/>
<feature type="region of interest" description="Disordered" evidence="1">
    <location>
        <begin position="1"/>
        <end position="21"/>
    </location>
</feature>
<feature type="transmembrane region" description="Helical" evidence="2">
    <location>
        <begin position="34"/>
        <end position="56"/>
    </location>
</feature>
<keyword evidence="2" id="KW-0812">Transmembrane</keyword>
<gene>
    <name evidence="3" type="ORF">V5799_012359</name>
</gene>